<dbReference type="SUPFAM" id="SSF55073">
    <property type="entry name" value="Nucleotide cyclase"/>
    <property type="match status" value="1"/>
</dbReference>
<dbReference type="CDD" id="cd01007">
    <property type="entry name" value="PBP2_BvgS_HisK_like"/>
    <property type="match status" value="1"/>
</dbReference>
<dbReference type="PROSITE" id="PS50887">
    <property type="entry name" value="GGDEF"/>
    <property type="match status" value="1"/>
</dbReference>
<dbReference type="Gene3D" id="3.30.70.270">
    <property type="match status" value="1"/>
</dbReference>
<keyword evidence="2" id="KW-0808">Transferase</keyword>
<dbReference type="InterPro" id="IPR000160">
    <property type="entry name" value="GGDEF_dom"/>
</dbReference>
<dbReference type="PANTHER" id="PTHR46663">
    <property type="entry name" value="DIGUANYLATE CYCLASE DGCT-RELATED"/>
    <property type="match status" value="1"/>
</dbReference>
<dbReference type="SUPFAM" id="SSF53850">
    <property type="entry name" value="Periplasmic binding protein-like II"/>
    <property type="match status" value="1"/>
</dbReference>
<feature type="domain" description="GGDEF" evidence="1">
    <location>
        <begin position="352"/>
        <end position="486"/>
    </location>
</feature>
<dbReference type="NCBIfam" id="TIGR00254">
    <property type="entry name" value="GGDEF"/>
    <property type="match status" value="1"/>
</dbReference>
<sequence length="496" mass="53881">MGTALAGLAGASVGVPAMADPDALLDAEEQAWVARHPVVLFAPERDFPPFSFVDSQGQHRGLSADVLELVQQHTGLKFQPVAAADRSSNIDRLKRREVDLLTSLRPTAEREQFIAFTSAYVSSPAVVLRRRNDHRSGDLAKMGGQRVAVDRNSAAEDFVHGTYPDVITAEVDAAAQGLRDVITGDVDACAVNLATASFIIERDRLGGLHVAGETGYFSTLTLGYRKDWPMLGRVLEKGLAQINDAERAAMIARWIPLSDIAWWQRPEVQRVLGAAAIGTGLLMGGLLLWNRALRRAVAQRTDALQKELAERQRLETRLRTLAEHDPLTGLMNRAALTEALRRSLALAARQKWSVAVVFVDLDKFKAVNDSMGHAAGDELLRQIASRLQGCLRESDLLGRLGGDEFIVVAEALHDGPRNAIELTDKLLMQMKRPFLIGDQSLAMGFSAGIALFPGDGDTPEALIANADAAMYQAKEQGRFRAALFKGSTLPAVEDPT</sequence>
<dbReference type="AlphaFoldDB" id="A0A9X2BYN2"/>
<dbReference type="Gene3D" id="3.40.190.10">
    <property type="entry name" value="Periplasmic binding protein-like II"/>
    <property type="match status" value="2"/>
</dbReference>
<dbReference type="CDD" id="cd01949">
    <property type="entry name" value="GGDEF"/>
    <property type="match status" value="1"/>
</dbReference>
<dbReference type="EMBL" id="JAJLJH010000001">
    <property type="protein sequence ID" value="MCK9685803.1"/>
    <property type="molecule type" value="Genomic_DNA"/>
</dbReference>
<protein>
    <submittedName>
        <fullName evidence="2">Diguanylate cyclase</fullName>
        <ecNumber evidence="2">2.7.7.65</ecNumber>
    </submittedName>
</protein>
<dbReference type="RefSeq" id="WP_275681795.1">
    <property type="nucleotide sequence ID" value="NZ_JAJLJH010000001.1"/>
</dbReference>
<dbReference type="SMART" id="SM00062">
    <property type="entry name" value="PBPb"/>
    <property type="match status" value="1"/>
</dbReference>
<dbReference type="InterPro" id="IPR029787">
    <property type="entry name" value="Nucleotide_cyclase"/>
</dbReference>
<dbReference type="Pfam" id="PF00990">
    <property type="entry name" value="GGDEF"/>
    <property type="match status" value="1"/>
</dbReference>
<dbReference type="InterPro" id="IPR043128">
    <property type="entry name" value="Rev_trsase/Diguanyl_cyclase"/>
</dbReference>
<evidence type="ECO:0000259" key="1">
    <source>
        <dbReference type="PROSITE" id="PS50887"/>
    </source>
</evidence>
<dbReference type="GO" id="GO:0052621">
    <property type="term" value="F:diguanylate cyclase activity"/>
    <property type="evidence" value="ECO:0007669"/>
    <property type="project" value="UniProtKB-EC"/>
</dbReference>
<keyword evidence="2" id="KW-0548">Nucleotidyltransferase</keyword>
<dbReference type="Pfam" id="PF00497">
    <property type="entry name" value="SBP_bac_3"/>
    <property type="match status" value="1"/>
</dbReference>
<dbReference type="EC" id="2.7.7.65" evidence="2"/>
<name>A0A9X2BYN2_9BURK</name>
<dbReference type="FunFam" id="3.30.70.270:FF:000001">
    <property type="entry name" value="Diguanylate cyclase domain protein"/>
    <property type="match status" value="1"/>
</dbReference>
<proteinExistence type="predicted"/>
<evidence type="ECO:0000313" key="2">
    <source>
        <dbReference type="EMBL" id="MCK9685803.1"/>
    </source>
</evidence>
<organism evidence="2 3">
    <name type="scientific">Scleromatobacter humisilvae</name>
    <dbReference type="NCBI Taxonomy" id="2897159"/>
    <lineage>
        <taxon>Bacteria</taxon>
        <taxon>Pseudomonadati</taxon>
        <taxon>Pseudomonadota</taxon>
        <taxon>Betaproteobacteria</taxon>
        <taxon>Burkholderiales</taxon>
        <taxon>Sphaerotilaceae</taxon>
        <taxon>Scleromatobacter</taxon>
    </lineage>
</organism>
<accession>A0A9X2BYN2</accession>
<dbReference type="SMART" id="SM00267">
    <property type="entry name" value="GGDEF"/>
    <property type="match status" value="1"/>
</dbReference>
<dbReference type="InterPro" id="IPR001638">
    <property type="entry name" value="Solute-binding_3/MltF_N"/>
</dbReference>
<evidence type="ECO:0000313" key="3">
    <source>
        <dbReference type="Proteomes" id="UP001139353"/>
    </source>
</evidence>
<keyword evidence="3" id="KW-1185">Reference proteome</keyword>
<reference evidence="2" key="1">
    <citation type="submission" date="2021-11" db="EMBL/GenBank/DDBJ databases">
        <title>BS-T2-15 a new species belonging to the Comamonadaceae family isolated from the soil of a French oak forest.</title>
        <authorList>
            <person name="Mieszkin S."/>
            <person name="Alain K."/>
        </authorList>
    </citation>
    <scope>NUCLEOTIDE SEQUENCE</scope>
    <source>
        <strain evidence="2">BS-T2-15</strain>
    </source>
</reference>
<comment type="caution">
    <text evidence="2">The sequence shown here is derived from an EMBL/GenBank/DDBJ whole genome shotgun (WGS) entry which is preliminary data.</text>
</comment>
<dbReference type="InterPro" id="IPR052163">
    <property type="entry name" value="DGC-Regulatory_Protein"/>
</dbReference>
<gene>
    <name evidence="2" type="ORF">LPC04_08795</name>
</gene>
<dbReference type="PANTHER" id="PTHR46663:SF2">
    <property type="entry name" value="GGDEF DOMAIN-CONTAINING PROTEIN"/>
    <property type="match status" value="1"/>
</dbReference>
<dbReference type="Proteomes" id="UP001139353">
    <property type="component" value="Unassembled WGS sequence"/>
</dbReference>